<accession>A0A1D1VQR4</accession>
<dbReference type="STRING" id="947166.A0A1D1VQR4"/>
<dbReference type="GO" id="GO:0046964">
    <property type="term" value="F:3'-phosphoadenosine 5'-phosphosulfate transmembrane transporter activity"/>
    <property type="evidence" value="ECO:0007669"/>
    <property type="project" value="TreeGrafter"/>
</dbReference>
<dbReference type="AlphaFoldDB" id="A0A1D1VQR4"/>
<comment type="similarity">
    <text evidence="2">Belongs to the nucleotide-sugar transporter family. SLC35B subfamily.</text>
</comment>
<dbReference type="EMBL" id="BDGG01000009">
    <property type="protein sequence ID" value="GAV03291.1"/>
    <property type="molecule type" value="Genomic_DNA"/>
</dbReference>
<keyword evidence="5 11" id="KW-1133">Transmembrane helix</keyword>
<feature type="transmembrane region" description="Helical" evidence="11">
    <location>
        <begin position="357"/>
        <end position="375"/>
    </location>
</feature>
<evidence type="ECO:0000256" key="5">
    <source>
        <dbReference type="ARBA" id="ARBA00022989"/>
    </source>
</evidence>
<keyword evidence="13" id="KW-1185">Reference proteome</keyword>
<keyword evidence="3" id="KW-0813">Transport</keyword>
<feature type="transmembrane region" description="Helical" evidence="11">
    <location>
        <begin position="266"/>
        <end position="289"/>
    </location>
</feature>
<feature type="transmembrane region" description="Helical" evidence="11">
    <location>
        <begin position="203"/>
        <end position="222"/>
    </location>
</feature>
<protein>
    <recommendedName>
        <fullName evidence="7">Adenosine 3'-phospho 5'-phosphosulfate transporter 2</fullName>
    </recommendedName>
    <alternativeName>
        <fullName evidence="8">PAPS transporter 2</fullName>
    </alternativeName>
    <alternativeName>
        <fullName evidence="9">Solute carrier family 35 member B3 homolog</fullName>
    </alternativeName>
</protein>
<dbReference type="GO" id="GO:0005789">
    <property type="term" value="C:endoplasmic reticulum membrane"/>
    <property type="evidence" value="ECO:0007669"/>
    <property type="project" value="TreeGrafter"/>
</dbReference>
<dbReference type="Pfam" id="PF08449">
    <property type="entry name" value="UAA"/>
    <property type="match status" value="1"/>
</dbReference>
<keyword evidence="6 11" id="KW-0472">Membrane</keyword>
<sequence>MQQMKELRTVSDYETSIDLIPDVGQENDGSFSSTWHRVRERDKPHPRDHIAAQDGTSGDDQKPRNRDDNRICCFIHIDRFSPAAKFFICSGGIFGCFMIYGYVQEMMFRIEGYKDFGWYLTLMQFLQYTLFSFMERKATMSDMTRKIPVRYYLVIGFLAMATIGLSNVSLAYLNYPTQVVFKCCKLIPVLVGGVLIQGKKYGMLDILAACCMSIGLIFFVLADNKVQPNFNMTGVLFVCLALTADAAIGNIQEKAVRLYHGNTLEVVYFTHLIGAVYVFAGLLITGEFFRAFTYCYDNPKFYAYAALFGATGYIGVQMVLTMVVSFGAFIAMSVTTFRKALSIVISFLAFSKPFTLQYLWAGGVVLLGVYLNVYSRNQEEMRGYLIRFLRSIASVFCIFSRRRHHNSKQFPQVV</sequence>
<dbReference type="InterPro" id="IPR013657">
    <property type="entry name" value="SCL35B1-4/HUT1"/>
</dbReference>
<keyword evidence="4 11" id="KW-0812">Transmembrane</keyword>
<dbReference type="GO" id="GO:0000139">
    <property type="term" value="C:Golgi membrane"/>
    <property type="evidence" value="ECO:0007669"/>
    <property type="project" value="UniProtKB-SubCell"/>
</dbReference>
<dbReference type="PANTHER" id="PTHR10778:SF8">
    <property type="entry name" value="ADENOSINE 3'-PHOSPHO 5'-PHOSPHOSULFATE TRANSPORTER 2"/>
    <property type="match status" value="1"/>
</dbReference>
<gene>
    <name evidence="12" type="primary">RvY_13736-1</name>
    <name evidence="12" type="synonym">RvY_13736.1</name>
    <name evidence="12" type="ORF">RvY_13736</name>
</gene>
<evidence type="ECO:0000256" key="9">
    <source>
        <dbReference type="ARBA" id="ARBA00042729"/>
    </source>
</evidence>
<organism evidence="12 13">
    <name type="scientific">Ramazzottius varieornatus</name>
    <name type="common">Water bear</name>
    <name type="synonym">Tardigrade</name>
    <dbReference type="NCBI Taxonomy" id="947166"/>
    <lineage>
        <taxon>Eukaryota</taxon>
        <taxon>Metazoa</taxon>
        <taxon>Ecdysozoa</taxon>
        <taxon>Tardigrada</taxon>
        <taxon>Eutardigrada</taxon>
        <taxon>Parachela</taxon>
        <taxon>Hypsibioidea</taxon>
        <taxon>Ramazzottiidae</taxon>
        <taxon>Ramazzottius</taxon>
    </lineage>
</organism>
<feature type="transmembrane region" description="Helical" evidence="11">
    <location>
        <begin position="86"/>
        <end position="104"/>
    </location>
</feature>
<evidence type="ECO:0000313" key="12">
    <source>
        <dbReference type="EMBL" id="GAV03291.1"/>
    </source>
</evidence>
<evidence type="ECO:0000256" key="2">
    <source>
        <dbReference type="ARBA" id="ARBA00010694"/>
    </source>
</evidence>
<feature type="transmembrane region" description="Helical" evidence="11">
    <location>
        <begin position="153"/>
        <end position="173"/>
    </location>
</feature>
<comment type="subcellular location">
    <subcellularLocation>
        <location evidence="1">Golgi apparatus membrane</location>
        <topology evidence="1">Multi-pass membrane protein</topology>
    </subcellularLocation>
</comment>
<name>A0A1D1VQR4_RAMVA</name>
<reference evidence="12 13" key="1">
    <citation type="journal article" date="2016" name="Nat. Commun.">
        <title>Extremotolerant tardigrade genome and improved radiotolerance of human cultured cells by tardigrade-unique protein.</title>
        <authorList>
            <person name="Hashimoto T."/>
            <person name="Horikawa D.D."/>
            <person name="Saito Y."/>
            <person name="Kuwahara H."/>
            <person name="Kozuka-Hata H."/>
            <person name="Shin-I T."/>
            <person name="Minakuchi Y."/>
            <person name="Ohishi K."/>
            <person name="Motoyama A."/>
            <person name="Aizu T."/>
            <person name="Enomoto A."/>
            <person name="Kondo K."/>
            <person name="Tanaka S."/>
            <person name="Hara Y."/>
            <person name="Koshikawa S."/>
            <person name="Sagara H."/>
            <person name="Miura T."/>
            <person name="Yokobori S."/>
            <person name="Miyagawa K."/>
            <person name="Suzuki Y."/>
            <person name="Kubo T."/>
            <person name="Oyama M."/>
            <person name="Kohara Y."/>
            <person name="Fujiyama A."/>
            <person name="Arakawa K."/>
            <person name="Katayama T."/>
            <person name="Toyoda A."/>
            <person name="Kunieda T."/>
        </authorList>
    </citation>
    <scope>NUCLEOTIDE SEQUENCE [LARGE SCALE GENOMIC DNA]</scope>
    <source>
        <strain evidence="12 13">YOKOZUNA-1</strain>
    </source>
</reference>
<dbReference type="PANTHER" id="PTHR10778">
    <property type="entry name" value="SOLUTE CARRIER FAMILY 35 MEMBER B"/>
    <property type="match status" value="1"/>
</dbReference>
<feature type="transmembrane region" description="Helical" evidence="11">
    <location>
        <begin position="301"/>
        <end position="320"/>
    </location>
</feature>
<comment type="caution">
    <text evidence="12">The sequence shown here is derived from an EMBL/GenBank/DDBJ whole genome shotgun (WGS) entry which is preliminary data.</text>
</comment>
<feature type="compositionally biased region" description="Basic and acidic residues" evidence="10">
    <location>
        <begin position="37"/>
        <end position="51"/>
    </location>
</feature>
<evidence type="ECO:0000256" key="3">
    <source>
        <dbReference type="ARBA" id="ARBA00022448"/>
    </source>
</evidence>
<evidence type="ECO:0000256" key="7">
    <source>
        <dbReference type="ARBA" id="ARBA00039669"/>
    </source>
</evidence>
<evidence type="ECO:0000256" key="11">
    <source>
        <dbReference type="SAM" id="Phobius"/>
    </source>
</evidence>
<evidence type="ECO:0000256" key="6">
    <source>
        <dbReference type="ARBA" id="ARBA00023136"/>
    </source>
</evidence>
<evidence type="ECO:0000256" key="4">
    <source>
        <dbReference type="ARBA" id="ARBA00022692"/>
    </source>
</evidence>
<dbReference type="OrthoDB" id="438495at2759"/>
<proteinExistence type="inferred from homology"/>
<feature type="region of interest" description="Disordered" evidence="10">
    <location>
        <begin position="20"/>
        <end position="64"/>
    </location>
</feature>
<dbReference type="Proteomes" id="UP000186922">
    <property type="component" value="Unassembled WGS sequence"/>
</dbReference>
<evidence type="ECO:0000256" key="1">
    <source>
        <dbReference type="ARBA" id="ARBA00004653"/>
    </source>
</evidence>
<evidence type="ECO:0000313" key="13">
    <source>
        <dbReference type="Proteomes" id="UP000186922"/>
    </source>
</evidence>
<feature type="transmembrane region" description="Helical" evidence="11">
    <location>
        <begin position="116"/>
        <end position="133"/>
    </location>
</feature>
<evidence type="ECO:0000256" key="10">
    <source>
        <dbReference type="SAM" id="MobiDB-lite"/>
    </source>
</evidence>
<evidence type="ECO:0000256" key="8">
    <source>
        <dbReference type="ARBA" id="ARBA00041866"/>
    </source>
</evidence>